<evidence type="ECO:0000313" key="1">
    <source>
        <dbReference type="EMBL" id="QJA57432.1"/>
    </source>
</evidence>
<name>A0A6M3K2N7_9ZZZZ</name>
<dbReference type="EMBL" id="MT141273">
    <property type="protein sequence ID" value="QJA57432.1"/>
    <property type="molecule type" value="Genomic_DNA"/>
</dbReference>
<accession>A0A6M3K2N7</accession>
<gene>
    <name evidence="2" type="ORF">MM415A01514_0016</name>
    <name evidence="1" type="ORF">MM415B01641_0012</name>
</gene>
<protein>
    <submittedName>
        <fullName evidence="2">Uncharacterized protein</fullName>
    </submittedName>
</protein>
<organism evidence="2">
    <name type="scientific">viral metagenome</name>
    <dbReference type="NCBI Taxonomy" id="1070528"/>
    <lineage>
        <taxon>unclassified sequences</taxon>
        <taxon>metagenomes</taxon>
        <taxon>organismal metagenomes</taxon>
    </lineage>
</organism>
<dbReference type="AlphaFoldDB" id="A0A6M3K2N7"/>
<sequence>MIRFKHLVLLVALVALIVAPLGVEAQNWNSKPNGDYVLGGGPLVFSTMPCTLISTNDDTSNAFYVFGADIIGLHVQPTDLSSTGDDVAIIVESSFDGVYWTNASNIDTITDGASSTPLNLTLHSASGAGVGGFTNGSFNGYTYARVKLDAVTGAAGTDSIIVKVTPFVLFKSR</sequence>
<evidence type="ECO:0000313" key="2">
    <source>
        <dbReference type="EMBL" id="QJA76419.1"/>
    </source>
</evidence>
<dbReference type="EMBL" id="MT142223">
    <property type="protein sequence ID" value="QJA76419.1"/>
    <property type="molecule type" value="Genomic_DNA"/>
</dbReference>
<proteinExistence type="predicted"/>
<reference evidence="2" key="1">
    <citation type="submission" date="2020-03" db="EMBL/GenBank/DDBJ databases">
        <title>The deep terrestrial virosphere.</title>
        <authorList>
            <person name="Holmfeldt K."/>
            <person name="Nilsson E."/>
            <person name="Simone D."/>
            <person name="Lopez-Fernandez M."/>
            <person name="Wu X."/>
            <person name="de Brujin I."/>
            <person name="Lundin D."/>
            <person name="Andersson A."/>
            <person name="Bertilsson S."/>
            <person name="Dopson M."/>
        </authorList>
    </citation>
    <scope>NUCLEOTIDE SEQUENCE</scope>
    <source>
        <strain evidence="2">MM415A01514</strain>
        <strain evidence="1">MM415B01641</strain>
    </source>
</reference>